<accession>A0ABV0YRR1</accession>
<gene>
    <name evidence="11" type="ORF">AMECASPLE_020986</name>
</gene>
<dbReference type="InterPro" id="IPR001846">
    <property type="entry name" value="VWF_type-D"/>
</dbReference>
<proteinExistence type="predicted"/>
<dbReference type="Pfam" id="PF00094">
    <property type="entry name" value="VWD"/>
    <property type="match status" value="1"/>
</dbReference>
<organism evidence="11 12">
    <name type="scientific">Ameca splendens</name>
    <dbReference type="NCBI Taxonomy" id="208324"/>
    <lineage>
        <taxon>Eukaryota</taxon>
        <taxon>Metazoa</taxon>
        <taxon>Chordata</taxon>
        <taxon>Craniata</taxon>
        <taxon>Vertebrata</taxon>
        <taxon>Euteleostomi</taxon>
        <taxon>Actinopterygii</taxon>
        <taxon>Neopterygii</taxon>
        <taxon>Teleostei</taxon>
        <taxon>Neoteleostei</taxon>
        <taxon>Acanthomorphata</taxon>
        <taxon>Ovalentaria</taxon>
        <taxon>Atherinomorphae</taxon>
        <taxon>Cyprinodontiformes</taxon>
        <taxon>Goodeidae</taxon>
        <taxon>Ameca</taxon>
    </lineage>
</organism>
<dbReference type="SMART" id="SM01169">
    <property type="entry name" value="DUF1943"/>
    <property type="match status" value="1"/>
</dbReference>
<evidence type="ECO:0000256" key="2">
    <source>
        <dbReference type="ARBA" id="ARBA00022729"/>
    </source>
</evidence>
<evidence type="ECO:0000256" key="5">
    <source>
        <dbReference type="ARBA" id="ARBA00023180"/>
    </source>
</evidence>
<comment type="caution">
    <text evidence="6">Lacks conserved residue(s) required for the propagation of feature annotation.</text>
</comment>
<dbReference type="PANTHER" id="PTHR23345">
    <property type="entry name" value="VITELLOGENIN-RELATED"/>
    <property type="match status" value="1"/>
</dbReference>
<dbReference type="PROSITE" id="PS51211">
    <property type="entry name" value="VITELLOGENIN"/>
    <property type="match status" value="1"/>
</dbReference>
<dbReference type="Pfam" id="PF09175">
    <property type="entry name" value="Vit_b-sht_shell"/>
    <property type="match status" value="1"/>
</dbReference>
<evidence type="ECO:0000256" key="8">
    <source>
        <dbReference type="SAM" id="SignalP"/>
    </source>
</evidence>
<dbReference type="InterPro" id="IPR015258">
    <property type="entry name" value="Vitellinogen_b-sht_shell"/>
</dbReference>
<sequence length="1626" mass="180521">MKVLLVLALAVALVAPEFTAGKTYEYKYEGYLLGGLPEEGLARAGMKIQSKILIGAADPNSYIIKLEDPVISEYSGIWPKEVFRPATKLTSALSAQFLTPVKFEYANGVIGKVYAPAGISTTVLNIFRGVLNIFQMNIKKTQNVYNLQETGVNGVCKTHYVLSEDSKADRLHLTKTTDLIHCTDRIHMDFGMAGYTDKCAECVTRGKVFAGAISINYVMKPSASGTLILEATATELLQYSPINIVNGAFQMEAKQTVTFVDIKKTPLEPIKADYIHRGSLKYEFGTELLQTPIQLLRITNAEAQIVETLNNLVSLNLGKAHEDSPLKIIELIHLLRVARYESIEALWSQFKSKSEHRHWMLSSIPAIGTHVALKFIKEKVVAGELTSAEAARAIMSSTHLGLAMTPKIKENAALREITMLGFGTMVQKYCVENPSCPSELVRPIHDIVVSAVERRDNDELSLALKVLGNAGHPSSLKPIMKLLPGFGSSASSLEHRVHVDAALALRKIAKREPKLIQDMAVQLFMDRTLDPELRMVAAIVLFDTKLPLGLVTTLAQSLLKEPNLQVASFAYSYMKAFTKTTTPDHSTVAAACNVAIRILSPKFERLSYRYSRAFHYDHYYNPWMLGAAASAYYINDVASVLPRNVMAKARIYLSGVFVDVLEFGARSEGVQEALLKVRDVPESANRITKMKQVLKAFATGPEIRTYGKQALDALMSGYSLKYSQPNLVIEVRCIFSSSLGLPMELSLYTAGVTAASIEVQATISPPPPEDFHPVHLLKSDISMKALVAPSVSLHTYAVMGVNNPFIQATVMSRAKVHTVIPKKMEARFDMVKGYFNYQFLPVEGVKTIASARLETVAIARDVEDLEAAKITPVLPFEPFINKNTTSMLSKTSNYLSDSLSESSELLPLQMQSQIVSNMKIPKPIVKKMCATTYTYGIEACVDIRSRNATFLRNTPIYAIIGNHSLLVNVTPGKIEIEVQIGEKAAEKIIKVVNLSEEEEILEDKNVLMKLKKILVPGLKNSTKASSSSSSSSRSSSSRSRRSSSSSSKTSSSSSSSRPKTKMLDLADPLNKTSKSSSSQHLSRSSSSSRSSLRSSILSSSSSSSSSSSMFKQELYEMNFTRDHIHQHSLSTERLKSKSSASSFEYIYNKAKYLSNTVSPAVTVLVRAIRTDHKNQGYQITAYYDRLTARVQIIVANLTENDNWRICADSMMLSYHKVMTRVTWGIECKQYNTSITAETGRVEKEPAVRVKLTWERLPNYLKKYARRISNYLTRIVEDNGVNTTKVANDPKVIKLTVAVANETSLNVTMKTPKNTFYKLGWTLPFYLPVNNTAAELQAYKNRWIEQVTYMLTKSNAAECSVVKGTVVTFNNKKYKTEMPHSCHQVLAQDCTSEMKFIVLLKRDQTTEQNEISVKIEIIDVDMYLKDNAVVVKVNEVEISLNNLPYQHPTADIQIREREDGVSLHAPSHGLQEVFFSLNKVQVKVVDWMRGQTCGLCGKADGEVRQEYSTPNKRVSRNATSFAHSWVLPAKSCHDTSECYMQLDSVKLEKQISLEGEESKCYTVEPVLRCLPGCLPVRTTSVTVGYHCVPLDSNLNRSDGLSSIYEKSIDVSETAESHLACRCTPQCT</sequence>
<evidence type="ECO:0000256" key="3">
    <source>
        <dbReference type="ARBA" id="ARBA00022761"/>
    </source>
</evidence>
<dbReference type="SUPFAM" id="SSF48431">
    <property type="entry name" value="Lipovitellin-phosvitin complex, superhelical domain"/>
    <property type="match status" value="1"/>
</dbReference>
<keyword evidence="1" id="KW-0597">Phosphoprotein</keyword>
<evidence type="ECO:0000256" key="4">
    <source>
        <dbReference type="ARBA" id="ARBA00023157"/>
    </source>
</evidence>
<dbReference type="Gene3D" id="1.25.10.20">
    <property type="entry name" value="Vitellinogen, superhelical"/>
    <property type="match status" value="1"/>
</dbReference>
<dbReference type="SUPFAM" id="SSF56968">
    <property type="entry name" value="Lipovitellin-phosvitin complex, beta-sheet shell regions"/>
    <property type="match status" value="3"/>
</dbReference>
<dbReference type="InterPro" id="IPR015255">
    <property type="entry name" value="Vitellinogen_open_b-sht"/>
</dbReference>
<feature type="chain" id="PRO_5046435597" evidence="8">
    <location>
        <begin position="22"/>
        <end position="1626"/>
    </location>
</feature>
<name>A0ABV0YRR1_9TELE</name>
<dbReference type="PROSITE" id="PS51233">
    <property type="entry name" value="VWFD"/>
    <property type="match status" value="1"/>
</dbReference>
<dbReference type="InterPro" id="IPR015816">
    <property type="entry name" value="Vitellinogen_b-sht_N"/>
</dbReference>
<keyword evidence="12" id="KW-1185">Reference proteome</keyword>
<feature type="compositionally biased region" description="Low complexity" evidence="7">
    <location>
        <begin position="1073"/>
        <end position="1106"/>
    </location>
</feature>
<evidence type="ECO:0000259" key="9">
    <source>
        <dbReference type="PROSITE" id="PS51211"/>
    </source>
</evidence>
<feature type="region of interest" description="Disordered" evidence="7">
    <location>
        <begin position="1020"/>
        <end position="1106"/>
    </location>
</feature>
<keyword evidence="4 6" id="KW-1015">Disulfide bond</keyword>
<dbReference type="InterPro" id="IPR015817">
    <property type="entry name" value="Vitellinogen_open_b-sht_sub1"/>
</dbReference>
<dbReference type="Pfam" id="PF09172">
    <property type="entry name" value="Vit_open_b-sht"/>
    <property type="match status" value="2"/>
</dbReference>
<dbReference type="InterPro" id="IPR001747">
    <property type="entry name" value="Vitellogenin_N"/>
</dbReference>
<dbReference type="EMBL" id="JAHRIP010039402">
    <property type="protein sequence ID" value="MEQ2296058.1"/>
    <property type="molecule type" value="Genomic_DNA"/>
</dbReference>
<dbReference type="Proteomes" id="UP001469553">
    <property type="component" value="Unassembled WGS sequence"/>
</dbReference>
<evidence type="ECO:0000313" key="12">
    <source>
        <dbReference type="Proteomes" id="UP001469553"/>
    </source>
</evidence>
<dbReference type="SMART" id="SM01170">
    <property type="entry name" value="DUF1944"/>
    <property type="match status" value="1"/>
</dbReference>
<feature type="domain" description="Vitellogenin" evidence="9">
    <location>
        <begin position="18"/>
        <end position="645"/>
    </location>
</feature>
<evidence type="ECO:0000256" key="7">
    <source>
        <dbReference type="SAM" id="MobiDB-lite"/>
    </source>
</evidence>
<feature type="domain" description="VWFD" evidence="10">
    <location>
        <begin position="1356"/>
        <end position="1532"/>
    </location>
</feature>
<dbReference type="InterPro" id="IPR050733">
    <property type="entry name" value="Vitellogenin/Apolipophorin"/>
</dbReference>
<comment type="caution">
    <text evidence="11">The sequence shown here is derived from an EMBL/GenBank/DDBJ whole genome shotgun (WGS) entry which is preliminary data.</text>
</comment>
<feature type="disulfide bond" evidence="6">
    <location>
        <begin position="156"/>
        <end position="182"/>
    </location>
</feature>
<feature type="signal peptide" evidence="8">
    <location>
        <begin position="1"/>
        <end position="21"/>
    </location>
</feature>
<keyword evidence="2 8" id="KW-0732">Signal</keyword>
<protein>
    <submittedName>
        <fullName evidence="11">Vitellogenin-2</fullName>
    </submittedName>
</protein>
<evidence type="ECO:0000256" key="6">
    <source>
        <dbReference type="PROSITE-ProRule" id="PRU00557"/>
    </source>
</evidence>
<dbReference type="InterPro" id="IPR037088">
    <property type="entry name" value="Vitellinogen_b-sht_shell_sf"/>
</dbReference>
<keyword evidence="3" id="KW-0758">Storage protein</keyword>
<dbReference type="Gene3D" id="2.20.50.20">
    <property type="entry name" value="Lipovitellin. Chain A, domain 3"/>
    <property type="match status" value="1"/>
</dbReference>
<feature type="disulfide bond" evidence="6">
    <location>
        <begin position="199"/>
        <end position="202"/>
    </location>
</feature>
<dbReference type="InterPro" id="IPR015819">
    <property type="entry name" value="Lipid_transp_b-sht_shell"/>
</dbReference>
<dbReference type="Gene3D" id="2.30.230.10">
    <property type="entry name" value="Lipovitellin, beta-sheet shell regions, chain A"/>
    <property type="match status" value="1"/>
</dbReference>
<evidence type="ECO:0000259" key="10">
    <source>
        <dbReference type="PROSITE" id="PS51233"/>
    </source>
</evidence>
<keyword evidence="5" id="KW-0325">Glycoprotein</keyword>
<reference evidence="11 12" key="1">
    <citation type="submission" date="2021-06" db="EMBL/GenBank/DDBJ databases">
        <authorList>
            <person name="Palmer J.M."/>
        </authorList>
    </citation>
    <scope>NUCLEOTIDE SEQUENCE [LARGE SCALE GENOMIC DNA]</scope>
    <source>
        <strain evidence="11 12">AS_MEX2019</strain>
        <tissue evidence="11">Muscle</tissue>
    </source>
</reference>
<dbReference type="Gene3D" id="2.20.80.10">
    <property type="entry name" value="Lipovitellin-phosvitin complex, chain A, domain 4"/>
    <property type="match status" value="1"/>
</dbReference>
<evidence type="ECO:0000256" key="1">
    <source>
        <dbReference type="ARBA" id="ARBA00022553"/>
    </source>
</evidence>
<evidence type="ECO:0000313" key="11">
    <source>
        <dbReference type="EMBL" id="MEQ2296058.1"/>
    </source>
</evidence>
<feature type="compositionally biased region" description="Low complexity" evidence="7">
    <location>
        <begin position="1025"/>
        <end position="1057"/>
    </location>
</feature>
<dbReference type="SMART" id="SM00638">
    <property type="entry name" value="LPD_N"/>
    <property type="match status" value="1"/>
</dbReference>
<dbReference type="Pfam" id="PF01347">
    <property type="entry name" value="Vitellogenin_N"/>
    <property type="match status" value="1"/>
</dbReference>
<dbReference type="InterPro" id="IPR011030">
    <property type="entry name" value="Lipovitellin_superhlx_dom"/>
</dbReference>
<dbReference type="SMART" id="SM00216">
    <property type="entry name" value="VWD"/>
    <property type="match status" value="1"/>
</dbReference>
<dbReference type="PANTHER" id="PTHR23345:SF9">
    <property type="entry name" value="VITELLOGENIN-RELATED"/>
    <property type="match status" value="1"/>
</dbReference>
<dbReference type="Gene3D" id="2.20.90.10">
    <property type="entry name" value="Vitellinogen, beta-sheet shell domain"/>
    <property type="match status" value="1"/>
</dbReference>